<keyword evidence="3" id="KW-1185">Reference proteome</keyword>
<protein>
    <submittedName>
        <fullName evidence="2">Nuclear transport factor 2 family protein</fullName>
    </submittedName>
</protein>
<dbReference type="Gene3D" id="3.10.450.50">
    <property type="match status" value="2"/>
</dbReference>
<sequence length="273" mass="30123">MSTAHRPDAAQDFAGYLRAYYAEAAAGPGSPEEVWDRYHTPGGTHTVNGRPWDRDEIIKSVRQRREADSPTAVHVHEVLVEGGRAAARFTLHHTMLGKLETAAETALFAELAEDGRVASTTTFSASRPGWSGLGERPAEGDARPSAPAPASAPDPADYLNAYAEAAFRSEEPAGDVHDRFHTPDAVHHAGRRSLGRADIVQDMEKARRKGRTWPVEVHEALRDGDRFAARYSTWPDDGRQERKREELFVFGRFAADGRVCEVRLLREPAYGAQ</sequence>
<gene>
    <name evidence="2" type="ORF">RM572_01975</name>
</gene>
<evidence type="ECO:0000313" key="2">
    <source>
        <dbReference type="EMBL" id="MDT0377542.1"/>
    </source>
</evidence>
<organism evidence="2 3">
    <name type="scientific">Streptomyces hazeniae</name>
    <dbReference type="NCBI Taxonomy" id="3075538"/>
    <lineage>
        <taxon>Bacteria</taxon>
        <taxon>Bacillati</taxon>
        <taxon>Actinomycetota</taxon>
        <taxon>Actinomycetes</taxon>
        <taxon>Kitasatosporales</taxon>
        <taxon>Streptomycetaceae</taxon>
        <taxon>Streptomyces</taxon>
    </lineage>
</organism>
<dbReference type="RefSeq" id="WP_311671503.1">
    <property type="nucleotide sequence ID" value="NZ_JAVREQ010000001.1"/>
</dbReference>
<dbReference type="InterPro" id="IPR032710">
    <property type="entry name" value="NTF2-like_dom_sf"/>
</dbReference>
<comment type="caution">
    <text evidence="2">The sequence shown here is derived from an EMBL/GenBank/DDBJ whole genome shotgun (WGS) entry which is preliminary data.</text>
</comment>
<accession>A0ABU2NM41</accession>
<dbReference type="SUPFAM" id="SSF54427">
    <property type="entry name" value="NTF2-like"/>
    <property type="match status" value="2"/>
</dbReference>
<proteinExistence type="predicted"/>
<evidence type="ECO:0000256" key="1">
    <source>
        <dbReference type="SAM" id="MobiDB-lite"/>
    </source>
</evidence>
<evidence type="ECO:0000313" key="3">
    <source>
        <dbReference type="Proteomes" id="UP001183414"/>
    </source>
</evidence>
<reference evidence="3" key="1">
    <citation type="submission" date="2023-07" db="EMBL/GenBank/DDBJ databases">
        <title>30 novel species of actinomycetes from the DSMZ collection.</title>
        <authorList>
            <person name="Nouioui I."/>
        </authorList>
    </citation>
    <scope>NUCLEOTIDE SEQUENCE [LARGE SCALE GENOMIC DNA]</scope>
    <source>
        <strain evidence="3">DSM 42041</strain>
    </source>
</reference>
<name>A0ABU2NM41_9ACTN</name>
<dbReference type="EMBL" id="JAVREQ010000001">
    <property type="protein sequence ID" value="MDT0377542.1"/>
    <property type="molecule type" value="Genomic_DNA"/>
</dbReference>
<dbReference type="Proteomes" id="UP001183414">
    <property type="component" value="Unassembled WGS sequence"/>
</dbReference>
<feature type="region of interest" description="Disordered" evidence="1">
    <location>
        <begin position="119"/>
        <end position="156"/>
    </location>
</feature>